<dbReference type="Proteomes" id="UP000789405">
    <property type="component" value="Unassembled WGS sequence"/>
</dbReference>
<sequence>QNRVETIQLSNLSEGKAKNTLDHLGLIPMNVSTQTTHFKPIECDPFLWDMETDEDRQMIFIQKKNELELQNANVILKGGADILLKQAVTPVFGLKLRKGRRILKLVNYWRLNYDG</sequence>
<proteinExistence type="predicted"/>
<keyword evidence="2" id="KW-1185">Reference proteome</keyword>
<reference evidence="1" key="1">
    <citation type="submission" date="2021-06" db="EMBL/GenBank/DDBJ databases">
        <authorList>
            <person name="Kallberg Y."/>
            <person name="Tangrot J."/>
            <person name="Rosling A."/>
        </authorList>
    </citation>
    <scope>NUCLEOTIDE SEQUENCE</scope>
    <source>
        <strain evidence="1">MA453B</strain>
    </source>
</reference>
<organism evidence="1 2">
    <name type="scientific">Dentiscutata erythropus</name>
    <dbReference type="NCBI Taxonomy" id="1348616"/>
    <lineage>
        <taxon>Eukaryota</taxon>
        <taxon>Fungi</taxon>
        <taxon>Fungi incertae sedis</taxon>
        <taxon>Mucoromycota</taxon>
        <taxon>Glomeromycotina</taxon>
        <taxon>Glomeromycetes</taxon>
        <taxon>Diversisporales</taxon>
        <taxon>Gigasporaceae</taxon>
        <taxon>Dentiscutata</taxon>
    </lineage>
</organism>
<evidence type="ECO:0000313" key="1">
    <source>
        <dbReference type="EMBL" id="CAG8826901.1"/>
    </source>
</evidence>
<dbReference type="EMBL" id="CAJVPY010068782">
    <property type="protein sequence ID" value="CAG8826901.1"/>
    <property type="molecule type" value="Genomic_DNA"/>
</dbReference>
<feature type="non-terminal residue" evidence="1">
    <location>
        <position position="115"/>
    </location>
</feature>
<evidence type="ECO:0000313" key="2">
    <source>
        <dbReference type="Proteomes" id="UP000789405"/>
    </source>
</evidence>
<name>A0A9N9PJN2_9GLOM</name>
<accession>A0A9N9PJN2</accession>
<dbReference type="AlphaFoldDB" id="A0A9N9PJN2"/>
<protein>
    <submittedName>
        <fullName evidence="1">4775_t:CDS:1</fullName>
    </submittedName>
</protein>
<gene>
    <name evidence="1" type="ORF">DERYTH_LOCUS28188</name>
</gene>
<comment type="caution">
    <text evidence="1">The sequence shown here is derived from an EMBL/GenBank/DDBJ whole genome shotgun (WGS) entry which is preliminary data.</text>
</comment>